<dbReference type="RefSeq" id="WP_069708793.1">
    <property type="nucleotide sequence ID" value="NZ_CP017075.1"/>
</dbReference>
<gene>
    <name evidence="1" type="ORF">BES08_15050</name>
</gene>
<accession>A0A1D8A734</accession>
<name>A0A1D8A734_9SPHN</name>
<organism evidence="1 2">
    <name type="scientific">Novosphingobium resinovorum</name>
    <dbReference type="NCBI Taxonomy" id="158500"/>
    <lineage>
        <taxon>Bacteria</taxon>
        <taxon>Pseudomonadati</taxon>
        <taxon>Pseudomonadota</taxon>
        <taxon>Alphaproteobacteria</taxon>
        <taxon>Sphingomonadales</taxon>
        <taxon>Sphingomonadaceae</taxon>
        <taxon>Novosphingobium</taxon>
    </lineage>
</organism>
<sequence>MTILKLKARARWLRDLPSQTALAVLNEKRLRLWLGKRHRAAVSRHARRLPDLDAIGNDIVAQLNRKGVCVTTLDALKIHGAAEVVETAWALSSDFAPEARALAAGGRQFIIVPPAEIVRNPNIYRIGLHERLLDIVESYIGLPVAYDGVAINYTVADGQEVATRKWHRDREDRRMLKVAIYLHDVDEEGGPFQCIARQDTIRNDIDGYRYEFGEDPLLKARLGPDYIDDMVSCTGPKGTVVFCDTARFFHRGKPATARDRAALFYSYFASPPRHPFLCERSGIDRGEALGMIEGLDERQRRAALWRRQLSPVMRMIPPASV</sequence>
<keyword evidence="2" id="KW-1185">Reference proteome</keyword>
<dbReference type="SUPFAM" id="SSF51197">
    <property type="entry name" value="Clavaminate synthase-like"/>
    <property type="match status" value="1"/>
</dbReference>
<dbReference type="Proteomes" id="UP000094626">
    <property type="component" value="Chromosome"/>
</dbReference>
<dbReference type="EMBL" id="CP017075">
    <property type="protein sequence ID" value="AOR77922.1"/>
    <property type="molecule type" value="Genomic_DNA"/>
</dbReference>
<proteinExistence type="predicted"/>
<dbReference type="Gene3D" id="2.60.120.620">
    <property type="entry name" value="q2cbj1_9rhob like domain"/>
    <property type="match status" value="1"/>
</dbReference>
<dbReference type="AlphaFoldDB" id="A0A1D8A734"/>
<dbReference type="KEGG" id="nre:BES08_15050"/>
<protein>
    <submittedName>
        <fullName evidence="1">Uncharacterized protein</fullName>
    </submittedName>
</protein>
<evidence type="ECO:0000313" key="1">
    <source>
        <dbReference type="EMBL" id="AOR77922.1"/>
    </source>
</evidence>
<evidence type="ECO:0000313" key="2">
    <source>
        <dbReference type="Proteomes" id="UP000094626"/>
    </source>
</evidence>
<reference evidence="2" key="1">
    <citation type="journal article" date="2017" name="J. Biotechnol.">
        <title>Complete genome sequence of Novosphingobium resinovorum SA1, a versatile xenobiotic-degrading bacterium capable of utilizing sulfanilic acid.</title>
        <authorList>
            <person name="Hegedus B."/>
            <person name="Kos P.B."/>
            <person name="Balint B."/>
            <person name="Maroti G."/>
            <person name="Gan H.M."/>
            <person name="Perei K."/>
            <person name="Rakhely G."/>
        </authorList>
    </citation>
    <scope>NUCLEOTIDE SEQUENCE [LARGE SCALE GENOMIC DNA]</scope>
    <source>
        <strain evidence="2">SA1</strain>
    </source>
</reference>
<dbReference type="OrthoDB" id="467001at2"/>